<dbReference type="RefSeq" id="WP_168606720.1">
    <property type="nucleotide sequence ID" value="NZ_CP038852.1"/>
</dbReference>
<comment type="catalytic activity">
    <reaction evidence="5">
        <text>N(6)-[(R)-lipoyl]-L-lysyl-[protein] + pyruvate + H(+) = N(6)-[(R)-S(8)-acetyldihydrolipoyl]-L-lysyl-[protein] + CO2</text>
        <dbReference type="Rhea" id="RHEA:19189"/>
        <dbReference type="Rhea" id="RHEA-COMP:10474"/>
        <dbReference type="Rhea" id="RHEA-COMP:10478"/>
        <dbReference type="ChEBI" id="CHEBI:15361"/>
        <dbReference type="ChEBI" id="CHEBI:15378"/>
        <dbReference type="ChEBI" id="CHEBI:16526"/>
        <dbReference type="ChEBI" id="CHEBI:83099"/>
        <dbReference type="ChEBI" id="CHEBI:83111"/>
        <dbReference type="EC" id="1.2.4.1"/>
    </reaction>
</comment>
<protein>
    <submittedName>
        <fullName evidence="7">Thiamine pyrophosphate-dependent dehydrogenase E1 component subunit alpha</fullName>
    </submittedName>
</protein>
<dbReference type="AlphaFoldDB" id="A0A6H1Q1P5"/>
<dbReference type="Gene3D" id="3.40.50.970">
    <property type="match status" value="1"/>
</dbReference>
<evidence type="ECO:0000256" key="2">
    <source>
        <dbReference type="ARBA" id="ARBA00023002"/>
    </source>
</evidence>
<evidence type="ECO:0000256" key="5">
    <source>
        <dbReference type="ARBA" id="ARBA00051231"/>
    </source>
</evidence>
<proteinExistence type="predicted"/>
<dbReference type="CDD" id="cd02000">
    <property type="entry name" value="TPP_E1_PDC_ADC_BCADC"/>
    <property type="match status" value="1"/>
</dbReference>
<gene>
    <name evidence="7" type="ORF">E5R92_03460</name>
</gene>
<dbReference type="Proteomes" id="UP000501094">
    <property type="component" value="Chromosome"/>
</dbReference>
<evidence type="ECO:0000256" key="4">
    <source>
        <dbReference type="ARBA" id="ARBA00025211"/>
    </source>
</evidence>
<dbReference type="KEGG" id="peg:E5R92_03460"/>
<evidence type="ECO:0000313" key="7">
    <source>
        <dbReference type="EMBL" id="QIZ20842.1"/>
    </source>
</evidence>
<organism evidence="7 8">
    <name type="scientific">Candidatus Pelagibacter giovannonii</name>
    <dbReference type="NCBI Taxonomy" id="2563896"/>
    <lineage>
        <taxon>Bacteria</taxon>
        <taxon>Pseudomonadati</taxon>
        <taxon>Pseudomonadota</taxon>
        <taxon>Alphaproteobacteria</taxon>
        <taxon>Candidatus Pelagibacterales</taxon>
        <taxon>Candidatus Pelagibacteraceae</taxon>
        <taxon>Candidatus Pelagibacter</taxon>
    </lineage>
</organism>
<keyword evidence="3" id="KW-0786">Thiamine pyrophosphate</keyword>
<evidence type="ECO:0000256" key="1">
    <source>
        <dbReference type="ARBA" id="ARBA00001964"/>
    </source>
</evidence>
<evidence type="ECO:0000259" key="6">
    <source>
        <dbReference type="Pfam" id="PF00676"/>
    </source>
</evidence>
<dbReference type="PANTHER" id="PTHR11516:SF60">
    <property type="entry name" value="PYRUVATE DEHYDROGENASE E1 COMPONENT SUBUNIT ALPHA"/>
    <property type="match status" value="1"/>
</dbReference>
<dbReference type="PANTHER" id="PTHR11516">
    <property type="entry name" value="PYRUVATE DEHYDROGENASE E1 COMPONENT, ALPHA SUBUNIT BACTERIAL AND ORGANELLAR"/>
    <property type="match status" value="1"/>
</dbReference>
<dbReference type="InterPro" id="IPR029061">
    <property type="entry name" value="THDP-binding"/>
</dbReference>
<comment type="cofactor">
    <cofactor evidence="1">
        <name>thiamine diphosphate</name>
        <dbReference type="ChEBI" id="CHEBI:58937"/>
    </cofactor>
</comment>
<feature type="domain" description="Dehydrogenase E1 component" evidence="6">
    <location>
        <begin position="11"/>
        <end position="309"/>
    </location>
</feature>
<evidence type="ECO:0000313" key="8">
    <source>
        <dbReference type="Proteomes" id="UP000501094"/>
    </source>
</evidence>
<dbReference type="InterPro" id="IPR050642">
    <property type="entry name" value="PDH_E1_Alpha_Subunit"/>
</dbReference>
<dbReference type="EMBL" id="CP038852">
    <property type="protein sequence ID" value="QIZ20842.1"/>
    <property type="molecule type" value="Genomic_DNA"/>
</dbReference>
<name>A0A6H1Q1P5_9PROT</name>
<comment type="function">
    <text evidence="4">The pyruvate dehydrogenase complex catalyzes the overall conversion of pyruvate to acetyl-CoA and CO(2). It contains multiple copies of three enzymatic components: pyruvate dehydrogenase (E1), dihydrolipoamide acetyltransferase (E2) and lipoamide dehydrogenase (E3).</text>
</comment>
<dbReference type="SUPFAM" id="SSF52518">
    <property type="entry name" value="Thiamin diphosphate-binding fold (THDP-binding)"/>
    <property type="match status" value="1"/>
</dbReference>
<dbReference type="GO" id="GO:0004739">
    <property type="term" value="F:pyruvate dehydrogenase (acetyl-transferring) activity"/>
    <property type="evidence" value="ECO:0007669"/>
    <property type="project" value="UniProtKB-EC"/>
</dbReference>
<dbReference type="GO" id="GO:0006086">
    <property type="term" value="P:pyruvate decarboxylation to acetyl-CoA"/>
    <property type="evidence" value="ECO:0007669"/>
    <property type="project" value="TreeGrafter"/>
</dbReference>
<keyword evidence="8" id="KW-1185">Reference proteome</keyword>
<evidence type="ECO:0000256" key="3">
    <source>
        <dbReference type="ARBA" id="ARBA00023052"/>
    </source>
</evidence>
<dbReference type="InterPro" id="IPR001017">
    <property type="entry name" value="DH_E1"/>
</dbReference>
<keyword evidence="2" id="KW-0560">Oxidoreductase</keyword>
<dbReference type="Pfam" id="PF00676">
    <property type="entry name" value="E1_dh"/>
    <property type="match status" value="1"/>
</dbReference>
<reference evidence="7 8" key="1">
    <citation type="journal article" date="2020" name="Nat. Microbiol.">
        <title>Lysogenic host-virus interactions in SAR11 marine bacteria.</title>
        <authorList>
            <person name="Morris R.M."/>
            <person name="Cain K.R."/>
            <person name="Hvorecny K.L."/>
            <person name="Kollman J.M."/>
        </authorList>
    </citation>
    <scope>NUCLEOTIDE SEQUENCE [LARGE SCALE GENOMIC DNA]</scope>
    <source>
        <strain evidence="7 8">NP1</strain>
    </source>
</reference>
<sequence>MKKKIIDFYKKISLIRIVENEISSRYNEGKMRCPVHLSIGQEASAVGICENLNISDRVYSTHRCHAHYIAKGGNINKMIAEIYGKKTGCCQGRGGSMHLFDESAGVVASVPIVSSSIPLAAGDALAIKLKNKKNIAVAFFGDGSIEEGIFYETLNFAILKKLPLLFVCENNQYSIMTHINERQPKNFIKKFDKLYDIDTYYCDGNKIDKVFNASKQAIKKIKNGGGPGMIVLDTYRFKEHCGPGDDLKLGYRSLKEFNYWKNKDPLNYCKKIITKNFINYKDLISKIDSENTKICNQAFKFAEKSPFPNKKDISLNVYCD</sequence>
<accession>A0A6H1Q1P5</accession>